<keyword evidence="2" id="KW-1185">Reference proteome</keyword>
<dbReference type="EMBL" id="PPSL01000006">
    <property type="protein sequence ID" value="PQJ09538.1"/>
    <property type="molecule type" value="Genomic_DNA"/>
</dbReference>
<sequence>MKRVLTTVAMGLTVYTAQAQLNKADEVKKSLATTNKDTVAWVYGGFVTLGMNEGFLHNWAAGGELASFNVNGIFSGHLDHLAHREIWSNNLDLSYGLNYNYSTSFIPRKTDDRIDFTSKYGRRIDTTGNFYFSGLFNFKSQITEGYDYTVADWQHHPPTSKFFSPAYFTLAAGVEYREGSDISLFVSPIAGRLTVADKYFTSLRPQGAFGIDYGKTMKYEFGAYISGRYLTKLSKNIRYKTRLDLYSNYLAKDSKDTLGNVVKKDNPGNIAILFDNLLDFRITKYMNATIGATFIYDNNLPYNKYDANGVLKDDPGRDIGWLQMKQMFTFGIEYKF</sequence>
<dbReference type="AlphaFoldDB" id="A0A2S7SS41"/>
<evidence type="ECO:0000313" key="1">
    <source>
        <dbReference type="EMBL" id="PQJ09538.1"/>
    </source>
</evidence>
<dbReference type="Proteomes" id="UP000239872">
    <property type="component" value="Unassembled WGS sequence"/>
</dbReference>
<proteinExistence type="predicted"/>
<organism evidence="1 2">
    <name type="scientific">Flavipsychrobacter stenotrophus</name>
    <dbReference type="NCBI Taxonomy" id="2077091"/>
    <lineage>
        <taxon>Bacteria</taxon>
        <taxon>Pseudomonadati</taxon>
        <taxon>Bacteroidota</taxon>
        <taxon>Chitinophagia</taxon>
        <taxon>Chitinophagales</taxon>
        <taxon>Chitinophagaceae</taxon>
        <taxon>Flavipsychrobacter</taxon>
    </lineage>
</organism>
<protein>
    <recommendedName>
        <fullName evidence="3">DUF3078 domain-containing protein</fullName>
    </recommendedName>
</protein>
<dbReference type="Pfam" id="PF11276">
    <property type="entry name" value="DUF3078"/>
    <property type="match status" value="1"/>
</dbReference>
<dbReference type="OrthoDB" id="1495718at2"/>
<evidence type="ECO:0008006" key="3">
    <source>
        <dbReference type="Google" id="ProtNLM"/>
    </source>
</evidence>
<dbReference type="InterPro" id="IPR021428">
    <property type="entry name" value="DUF3078"/>
</dbReference>
<accession>A0A2S7SS41</accession>
<comment type="caution">
    <text evidence="1">The sequence shown here is derived from an EMBL/GenBank/DDBJ whole genome shotgun (WGS) entry which is preliminary data.</text>
</comment>
<gene>
    <name evidence="1" type="ORF">CJD36_020080</name>
</gene>
<evidence type="ECO:0000313" key="2">
    <source>
        <dbReference type="Proteomes" id="UP000239872"/>
    </source>
</evidence>
<name>A0A2S7SS41_9BACT</name>
<dbReference type="RefSeq" id="WP_105040988.1">
    <property type="nucleotide sequence ID" value="NZ_PPSL01000006.1"/>
</dbReference>
<reference evidence="1 2" key="1">
    <citation type="submission" date="2018-01" db="EMBL/GenBank/DDBJ databases">
        <title>A novel member of the phylum Bacteroidetes isolated from glacier ice.</title>
        <authorList>
            <person name="Liu Q."/>
            <person name="Xin Y.-H."/>
        </authorList>
    </citation>
    <scope>NUCLEOTIDE SEQUENCE [LARGE SCALE GENOMIC DNA]</scope>
    <source>
        <strain evidence="1 2">RB1R16</strain>
    </source>
</reference>